<comment type="caution">
    <text evidence="1">The sequence shown here is derived from an EMBL/GenBank/DDBJ whole genome shotgun (WGS) entry which is preliminary data.</text>
</comment>
<evidence type="ECO:0008006" key="3">
    <source>
        <dbReference type="Google" id="ProtNLM"/>
    </source>
</evidence>
<dbReference type="EMBL" id="AHMH02000012">
    <property type="protein sequence ID" value="EMN02589.1"/>
    <property type="molecule type" value="Genomic_DNA"/>
</dbReference>
<dbReference type="RefSeq" id="WP_004427131.1">
    <property type="nucleotide sequence ID" value="NZ_AHMH02000012.1"/>
</dbReference>
<protein>
    <recommendedName>
        <fullName evidence="3">DUF2326 domain-containing protein</fullName>
    </recommendedName>
</protein>
<proteinExistence type="predicted"/>
<dbReference type="Proteomes" id="UP000012099">
    <property type="component" value="Unassembled WGS sequence"/>
</dbReference>
<keyword evidence="2" id="KW-1185">Reference proteome</keyword>
<sequence length="267" mass="31284">MFLKNLIIKREEVIIREISFRKGLNLIIDETKQVNKKESGNNVGKTTVLRLVDYCFGSSGENIYRDPEFRDKSNTQIETFLKNNNVTILMTLKEDLDKPRSREITIIRNFLKYKKKIQLINGESYPNGKDFDSKLKQLIFKSTAKKPSVRQIVSKNIRHEKNSLINTIKVLHPTTTLEEYEALYLFWLGIDTDSAARKQQLYEARKTEEKVIQNLKKETSQSEIEQALAVINRDIIELDTQKSQFNINQNYEADVIYLIIQKHKLIR</sequence>
<organism evidence="1 2">
    <name type="scientific">Leptospira noguchii str. 2007001578</name>
    <dbReference type="NCBI Taxonomy" id="1049974"/>
    <lineage>
        <taxon>Bacteria</taxon>
        <taxon>Pseudomonadati</taxon>
        <taxon>Spirochaetota</taxon>
        <taxon>Spirochaetia</taxon>
        <taxon>Leptospirales</taxon>
        <taxon>Leptospiraceae</taxon>
        <taxon>Leptospira</taxon>
    </lineage>
</organism>
<reference evidence="1 2" key="1">
    <citation type="submission" date="2013-01" db="EMBL/GenBank/DDBJ databases">
        <authorList>
            <person name="Harkins D.M."/>
            <person name="Durkin A.S."/>
            <person name="Brinkac L.M."/>
            <person name="Haft D.H."/>
            <person name="Selengut J.D."/>
            <person name="Sanka R."/>
            <person name="DePew J."/>
            <person name="Purushe J."/>
            <person name="Whelen A.C."/>
            <person name="Vinetz J.M."/>
            <person name="Sutton G.G."/>
            <person name="Nierman W.C."/>
            <person name="Fouts D.E."/>
        </authorList>
    </citation>
    <scope>NUCLEOTIDE SEQUENCE [LARGE SCALE GENOMIC DNA]</scope>
    <source>
        <strain evidence="1 2">2007001578</strain>
    </source>
</reference>
<gene>
    <name evidence="1" type="ORF">LEP1GSC035_2555</name>
</gene>
<evidence type="ECO:0000313" key="1">
    <source>
        <dbReference type="EMBL" id="EMN02589.1"/>
    </source>
</evidence>
<accession>A0ABP2TEH1</accession>
<name>A0ABP2TEH1_9LEPT</name>
<evidence type="ECO:0000313" key="2">
    <source>
        <dbReference type="Proteomes" id="UP000012099"/>
    </source>
</evidence>